<organism evidence="1 2">
    <name type="scientific">Qipengyuania flava</name>
    <dbReference type="NCBI Taxonomy" id="192812"/>
    <lineage>
        <taxon>Bacteria</taxon>
        <taxon>Pseudomonadati</taxon>
        <taxon>Pseudomonadota</taxon>
        <taxon>Alphaproteobacteria</taxon>
        <taxon>Sphingomonadales</taxon>
        <taxon>Erythrobacteraceae</taxon>
        <taxon>Qipengyuania</taxon>
    </lineage>
</organism>
<protein>
    <submittedName>
        <fullName evidence="1">Uncharacterized protein</fullName>
    </submittedName>
</protein>
<dbReference type="Proteomes" id="UP000290057">
    <property type="component" value="Chromosome"/>
</dbReference>
<gene>
    <name evidence="1" type="ORF">EKJ_07020</name>
</gene>
<dbReference type="AlphaFoldDB" id="A0A3T1CFV7"/>
<evidence type="ECO:0000313" key="2">
    <source>
        <dbReference type="Proteomes" id="UP000290057"/>
    </source>
</evidence>
<keyword evidence="2" id="KW-1185">Reference proteome</keyword>
<sequence>MTLQNGLIHNGKAYLWTDTLAYHPDHKTPLFHVTKTFHDISEKWVATFSGDTPGEFPHFVPQEIVNREAKTERQLIEACIAALKTLRLDHGLMQRVLLAFQCADNGARMFLIPGDDLGFAGAFEPFETIQFMSYGATFPGAPCDPETPGEMRRFIEWQKALPNASPYGGDLIQTEISMAGMKQRRWSDYFDTPEAQAA</sequence>
<dbReference type="EMBL" id="AP019389">
    <property type="protein sequence ID" value="BBI19855.1"/>
    <property type="molecule type" value="Genomic_DNA"/>
</dbReference>
<reference evidence="1 2" key="1">
    <citation type="submission" date="2019-01" db="EMBL/GenBank/DDBJ databases">
        <title>Complete genome sequence of Erythrobacter flavus KJ5.</title>
        <authorList>
            <person name="Kanesaki Y."/>
            <person name="Brotosudarmo T."/>
            <person name="Moriuchi R."/>
            <person name="Awai K."/>
        </authorList>
    </citation>
    <scope>NUCLEOTIDE SEQUENCE [LARGE SCALE GENOMIC DNA]</scope>
    <source>
        <strain evidence="1 2">KJ5</strain>
    </source>
</reference>
<evidence type="ECO:0000313" key="1">
    <source>
        <dbReference type="EMBL" id="BBI19855.1"/>
    </source>
</evidence>
<dbReference type="RefSeq" id="WP_130585916.1">
    <property type="nucleotide sequence ID" value="NZ_AP019389.1"/>
</dbReference>
<name>A0A3T1CFV7_9SPHN</name>
<accession>A0A3T1CFV7</accession>
<proteinExistence type="predicted"/>